<reference evidence="2 4" key="1">
    <citation type="submission" date="2015-02" db="EMBL/GenBank/DDBJ databases">
        <authorList>
            <person name="Chooi Y.-H."/>
        </authorList>
    </citation>
    <scope>NUCLEOTIDE SEQUENCE [LARGE SCALE GENOMIC DNA]</scope>
    <source>
        <strain evidence="2">E3</strain>
    </source>
</reference>
<evidence type="ECO:0000313" key="3">
    <source>
        <dbReference type="EMBL" id="SPR00119.1"/>
    </source>
</evidence>
<reference evidence="3 5" key="2">
    <citation type="submission" date="2018-03" db="EMBL/GenBank/DDBJ databases">
        <authorList>
            <person name="Fogelqvist J."/>
        </authorList>
    </citation>
    <scope>NUCLEOTIDE SEQUENCE [LARGE SCALE GENOMIC DNA]</scope>
</reference>
<protein>
    <submittedName>
        <fullName evidence="2">Uncharacterized protein</fullName>
    </submittedName>
</protein>
<dbReference type="InterPro" id="IPR021047">
    <property type="entry name" value="Mannosyltransferase_CMT1"/>
</dbReference>
<feature type="transmembrane region" description="Helical" evidence="1">
    <location>
        <begin position="29"/>
        <end position="48"/>
    </location>
</feature>
<accession>A0A0G4IL73</accession>
<keyword evidence="1" id="KW-0812">Transmembrane</keyword>
<geneLocation type="mitochondrion" evidence="3"/>
<dbReference type="Pfam" id="PF11735">
    <property type="entry name" value="CAP59_mtransfer"/>
    <property type="match status" value="1"/>
</dbReference>
<name>A0A0G4IL73_PLABS</name>
<dbReference type="EMBL" id="CDSF01000035">
    <property type="protein sequence ID" value="CEO95842.1"/>
    <property type="molecule type" value="Genomic_DNA"/>
</dbReference>
<dbReference type="AlphaFoldDB" id="A0A0G4IL73"/>
<proteinExistence type="predicted"/>
<evidence type="ECO:0000256" key="1">
    <source>
        <dbReference type="SAM" id="Phobius"/>
    </source>
</evidence>
<keyword evidence="4" id="KW-1185">Reference proteome</keyword>
<organism evidence="2 4">
    <name type="scientific">Plasmodiophora brassicae</name>
    <name type="common">Clubroot disease agent</name>
    <dbReference type="NCBI Taxonomy" id="37360"/>
    <lineage>
        <taxon>Eukaryota</taxon>
        <taxon>Sar</taxon>
        <taxon>Rhizaria</taxon>
        <taxon>Endomyxa</taxon>
        <taxon>Phytomyxea</taxon>
        <taxon>Plasmodiophorida</taxon>
        <taxon>Plasmodiophoridae</taxon>
        <taxon>Plasmodiophora</taxon>
    </lineage>
</organism>
<evidence type="ECO:0000313" key="5">
    <source>
        <dbReference type="Proteomes" id="UP000290189"/>
    </source>
</evidence>
<sequence length="342" mass="37360">MRTTLPRLPTTIIRRWRQWAGRDAGALRYRAAVAIVLTCVIFVGLRFLNTTRLEVARRARVDFRMGDVCAYRKVVEPPPPIPSNDVRIYVAVYAATNPQLGNALDQIALLGDRFTSDALFVSFAVNSSIGASADLIRVFGEVLRSRGIASHTLLVDPGEDHLRPQQLLQPLWDRVYPATHVVYLNSTMFCSEDVLRLVGQVGTTRGPGLASGVQFETCPSATTNSNRRVHVRMNSQTRAALGIGDAEGESSKLSRVLNGHPVHLQCCWSDMVCMRASLVSQPVSAPPGQCLGYNCHRMCQQARATVLDPGVIALPDQETRSLMAVAPLYRVAPANVLSEASG</sequence>
<keyword evidence="1" id="KW-0472">Membrane</keyword>
<evidence type="ECO:0000313" key="2">
    <source>
        <dbReference type="EMBL" id="CEO95842.1"/>
    </source>
</evidence>
<evidence type="ECO:0000313" key="4">
    <source>
        <dbReference type="Proteomes" id="UP000039324"/>
    </source>
</evidence>
<dbReference type="Proteomes" id="UP000290189">
    <property type="component" value="Unassembled WGS sequence"/>
</dbReference>
<gene>
    <name evidence="2" type="ORF">PBRA_004555</name>
    <name evidence="3" type="ORF">PLBR_LOCUS7334</name>
</gene>
<dbReference type="EMBL" id="OVEO01000013">
    <property type="protein sequence ID" value="SPR00119.1"/>
    <property type="molecule type" value="Genomic_DNA"/>
</dbReference>
<keyword evidence="1" id="KW-1133">Transmembrane helix</keyword>
<keyword evidence="3" id="KW-0496">Mitochondrion</keyword>
<dbReference type="Proteomes" id="UP000039324">
    <property type="component" value="Unassembled WGS sequence"/>
</dbReference>